<feature type="region of interest" description="Disordered" evidence="1">
    <location>
        <begin position="1"/>
        <end position="26"/>
    </location>
</feature>
<dbReference type="Pfam" id="PF04268">
    <property type="entry name" value="SoxG"/>
    <property type="match status" value="1"/>
</dbReference>
<evidence type="ECO:0000256" key="1">
    <source>
        <dbReference type="SAM" id="MobiDB-lite"/>
    </source>
</evidence>
<evidence type="ECO:0000313" key="2">
    <source>
        <dbReference type="EMBL" id="MBR0680394.1"/>
    </source>
</evidence>
<reference evidence="2" key="2">
    <citation type="journal article" date="2021" name="Syst. Appl. Microbiol.">
        <title>Roseomonas hellenica sp. nov., isolated from roots of wild-growing Alkanna tinctoria.</title>
        <authorList>
            <person name="Rat A."/>
            <person name="Naranjo H.D."/>
            <person name="Lebbe L."/>
            <person name="Cnockaert M."/>
            <person name="Krigas N."/>
            <person name="Grigoriadou K."/>
            <person name="Maloupa E."/>
            <person name="Willems A."/>
        </authorList>
    </citation>
    <scope>NUCLEOTIDE SEQUENCE</scope>
    <source>
        <strain evidence="2">LMG 31228</strain>
    </source>
</reference>
<sequence length="197" mass="20357">MSAPEPTHPLAAVATPGRHGAAGDAPLRVTLPRRDLVQVMARRGREEALARAMQDTFGMAPPAAGRSATGRDASAVWIQPGAWMLTAPRGAEGALAARAAAAFAGLAAVEDQSHGRTTIIVSGPAARAVLARGCRIDLHPRAFGPGRAAGTQIAHVSCLVHQVDDAPSFELTVFSTLAEPFFHWLLEAGASHGVVIA</sequence>
<protein>
    <submittedName>
        <fullName evidence="2">Sarcosine oxidase subunit gamma</fullName>
    </submittedName>
</protein>
<comment type="caution">
    <text evidence="2">The sequence shown here is derived from an EMBL/GenBank/DDBJ whole genome shotgun (WGS) entry which is preliminary data.</text>
</comment>
<dbReference type="InterPro" id="IPR007375">
    <property type="entry name" value="SoxG"/>
</dbReference>
<reference evidence="2" key="1">
    <citation type="submission" date="2020-01" db="EMBL/GenBank/DDBJ databases">
        <authorList>
            <person name="Rat A."/>
        </authorList>
    </citation>
    <scope>NUCLEOTIDE SEQUENCE</scope>
    <source>
        <strain evidence="2">LMG 31228</strain>
    </source>
</reference>
<dbReference type="Proteomes" id="UP001138709">
    <property type="component" value="Unassembled WGS sequence"/>
</dbReference>
<organism evidence="2 3">
    <name type="scientific">Neoroseomonas eburnea</name>
    <dbReference type="NCBI Taxonomy" id="1346889"/>
    <lineage>
        <taxon>Bacteria</taxon>
        <taxon>Pseudomonadati</taxon>
        <taxon>Pseudomonadota</taxon>
        <taxon>Alphaproteobacteria</taxon>
        <taxon>Acetobacterales</taxon>
        <taxon>Acetobacteraceae</taxon>
        <taxon>Neoroseomonas</taxon>
    </lineage>
</organism>
<dbReference type="SUPFAM" id="SSF103025">
    <property type="entry name" value="Folate-binding domain"/>
    <property type="match status" value="1"/>
</dbReference>
<proteinExistence type="predicted"/>
<dbReference type="Gene3D" id="3.30.70.1520">
    <property type="entry name" value="Heterotetrameric sarcosine oxidase"/>
    <property type="match status" value="1"/>
</dbReference>
<dbReference type="EMBL" id="JAAEDL010000006">
    <property type="protein sequence ID" value="MBR0680394.1"/>
    <property type="molecule type" value="Genomic_DNA"/>
</dbReference>
<accession>A0A9X9X9K8</accession>
<dbReference type="InterPro" id="IPR027266">
    <property type="entry name" value="TrmE/GcvT-like"/>
</dbReference>
<name>A0A9X9X9K8_9PROT</name>
<dbReference type="AlphaFoldDB" id="A0A9X9X9K8"/>
<gene>
    <name evidence="2" type="ORF">GXW74_07840</name>
</gene>
<keyword evidence="3" id="KW-1185">Reference proteome</keyword>
<evidence type="ECO:0000313" key="3">
    <source>
        <dbReference type="Proteomes" id="UP001138709"/>
    </source>
</evidence>
<dbReference type="RefSeq" id="WP_211845928.1">
    <property type="nucleotide sequence ID" value="NZ_JAAEDL010000006.1"/>
</dbReference>
<dbReference type="Gene3D" id="3.30.1360.120">
    <property type="entry name" value="Probable tRNA modification gtpase trme, domain 1"/>
    <property type="match status" value="1"/>
</dbReference>